<evidence type="ECO:0000259" key="1">
    <source>
        <dbReference type="Pfam" id="PF22359"/>
    </source>
</evidence>
<dbReference type="InterPro" id="IPR054604">
    <property type="entry name" value="SbsC_Big-like"/>
</dbReference>
<dbReference type="InterPro" id="IPR008964">
    <property type="entry name" value="Invasin/intimin_cell_adhesion"/>
</dbReference>
<dbReference type="Pfam" id="PF22359">
    <property type="entry name" value="Big-like"/>
    <property type="match status" value="1"/>
</dbReference>
<name>A0A382P7P7_9ZZZZ</name>
<protein>
    <recommendedName>
        <fullName evidence="1">Surface layer protein bacterial Ig-like domain-containing protein</fullName>
    </recommendedName>
</protein>
<evidence type="ECO:0000313" key="2">
    <source>
        <dbReference type="EMBL" id="SVC67942.1"/>
    </source>
</evidence>
<organism evidence="2">
    <name type="scientific">marine metagenome</name>
    <dbReference type="NCBI Taxonomy" id="408172"/>
    <lineage>
        <taxon>unclassified sequences</taxon>
        <taxon>metagenomes</taxon>
        <taxon>ecological metagenomes</taxon>
    </lineage>
</organism>
<dbReference type="EMBL" id="UINC01104635">
    <property type="protein sequence ID" value="SVC67942.1"/>
    <property type="molecule type" value="Genomic_DNA"/>
</dbReference>
<dbReference type="AlphaFoldDB" id="A0A382P7P7"/>
<feature type="non-terminal residue" evidence="2">
    <location>
        <position position="253"/>
    </location>
</feature>
<feature type="domain" description="Surface layer protein bacterial Ig-like" evidence="1">
    <location>
        <begin position="87"/>
        <end position="120"/>
    </location>
</feature>
<dbReference type="PROSITE" id="PS51257">
    <property type="entry name" value="PROKAR_LIPOPROTEIN"/>
    <property type="match status" value="1"/>
</dbReference>
<proteinExistence type="predicted"/>
<dbReference type="Gene3D" id="2.60.40.1080">
    <property type="match status" value="2"/>
</dbReference>
<accession>A0A382P7P7</accession>
<gene>
    <name evidence="2" type="ORF">METZ01_LOCUS320796</name>
</gene>
<dbReference type="SUPFAM" id="SSF49373">
    <property type="entry name" value="Invasin/intimin cell-adhesion fragments"/>
    <property type="match status" value="2"/>
</dbReference>
<reference evidence="2" key="1">
    <citation type="submission" date="2018-05" db="EMBL/GenBank/DDBJ databases">
        <authorList>
            <person name="Lanie J.A."/>
            <person name="Ng W.-L."/>
            <person name="Kazmierczak K.M."/>
            <person name="Andrzejewski T.M."/>
            <person name="Davidsen T.M."/>
            <person name="Wayne K.J."/>
            <person name="Tettelin H."/>
            <person name="Glass J.I."/>
            <person name="Rusch D."/>
            <person name="Podicherti R."/>
            <person name="Tsui H.-C.T."/>
            <person name="Winkler M.E."/>
        </authorList>
    </citation>
    <scope>NUCLEOTIDE SEQUENCE</scope>
</reference>
<sequence length="253" mass="26237">MIRHSKWAMIVCFGLLACSDDDSGIISPTESEPEASIAATLTLTQDQYTLVSLGASANLRVTATDQYGVYMANPAITWSTSDSLNVNVNSRGLITAMSQGTAIITAQAGTATTTASVTIKQEAADLAFTEDIIRFEVIQDTTRLVPIVKDSRGNLIDPFEATWSSGNESIVTVDNEGLITSVGNGRTGITMSSGSISEFLPVIVATDGLITISSITPSVLTEGSSGVIVGTGLWGTSGNQLTIGGHSVQVTAA</sequence>